<dbReference type="Proteomes" id="UP001335648">
    <property type="component" value="Unassembled WGS sequence"/>
</dbReference>
<evidence type="ECO:0000313" key="3">
    <source>
        <dbReference type="Proteomes" id="UP001335648"/>
    </source>
</evidence>
<feature type="region of interest" description="Disordered" evidence="1">
    <location>
        <begin position="64"/>
        <end position="88"/>
    </location>
</feature>
<evidence type="ECO:0000313" key="2">
    <source>
        <dbReference type="EMBL" id="KAK5897600.1"/>
    </source>
</evidence>
<gene>
    <name evidence="2" type="ORF">CesoFtcFv8_010649</name>
</gene>
<organism evidence="2 3">
    <name type="scientific">Champsocephalus esox</name>
    <name type="common">pike icefish</name>
    <dbReference type="NCBI Taxonomy" id="159716"/>
    <lineage>
        <taxon>Eukaryota</taxon>
        <taxon>Metazoa</taxon>
        <taxon>Chordata</taxon>
        <taxon>Craniata</taxon>
        <taxon>Vertebrata</taxon>
        <taxon>Euteleostomi</taxon>
        <taxon>Actinopterygii</taxon>
        <taxon>Neopterygii</taxon>
        <taxon>Teleostei</taxon>
        <taxon>Neoteleostei</taxon>
        <taxon>Acanthomorphata</taxon>
        <taxon>Eupercaria</taxon>
        <taxon>Perciformes</taxon>
        <taxon>Notothenioidei</taxon>
        <taxon>Channichthyidae</taxon>
        <taxon>Champsocephalus</taxon>
    </lineage>
</organism>
<sequence length="636" mass="73409">MEKFGESPTSETKKALAAALIHGFPSLKDESDTSSGFGYWFTPGRNHRPATGFLEERLRNVRKRMRKPARSRITQQTPPQSSEAGTRRTFIPECTISEERAIQCKEWLKHNSQPLNQVEQYMQDTAVYRAKSLRENGWDIQGIRQEFPHLFTPGMIAQDFQILHREAAPKLFETWLPLFKDKILHLARREGKLISSLDGLTPDCLGELALSQLPTLLPPTVYRVGRKVFRYTIEESKLAFIDHKPVGTNLVEYLYEAKVDGRVEDVVGQETLTEDILHLEDTLKEAREKDNRRCRLQTLSGPERAETDQWDAQCTVRQAGAIVIKQEVQYTPIKVTQPFELIGMDSIGKLAVTTHGSHTTKNPHRSGQRIRQCHRWLVERMNGAIQRNLSTCPNYTSISSDWSDRGQRRAPGCRHVWREARQPSEAPDHYTVGGLVEDVVGQETLTEDILHLGDTLKEARENVTRAQEKTRQRLNCVRRFREWEPCSGVQNRYYWDIKQIGPDMELESEVINACLAVKVKDSNRENPRGQRATFIDTFEMSNLWTNGTSRLKIDPLDYHLWTLTAHLTEGAEQSWALSHHNRVCSDTSLLYSFMWYTIHRCGLNCRPEYHLHCCSCRSMLARKSDFVKHLDLWWTL</sequence>
<dbReference type="PANTHER" id="PTHR31025">
    <property type="entry name" value="SI:CH211-196P9.1-RELATED"/>
    <property type="match status" value="1"/>
</dbReference>
<evidence type="ECO:0000256" key="1">
    <source>
        <dbReference type="SAM" id="MobiDB-lite"/>
    </source>
</evidence>
<name>A0AAN8C855_9TELE</name>
<reference evidence="2 3" key="1">
    <citation type="journal article" date="2023" name="Mol. Biol. Evol.">
        <title>Genomics of Secondarily Temperate Adaptation in the Only Non-Antarctic Icefish.</title>
        <authorList>
            <person name="Rivera-Colon A.G."/>
            <person name="Rayamajhi N."/>
            <person name="Minhas B.F."/>
            <person name="Madrigal G."/>
            <person name="Bilyk K.T."/>
            <person name="Yoon V."/>
            <person name="Hune M."/>
            <person name="Gregory S."/>
            <person name="Cheng C.H.C."/>
            <person name="Catchen J.M."/>
        </authorList>
    </citation>
    <scope>NUCLEOTIDE SEQUENCE [LARGE SCALE GENOMIC DNA]</scope>
    <source>
        <strain evidence="2">JC2023a</strain>
    </source>
</reference>
<protein>
    <submittedName>
        <fullName evidence="2">Uncharacterized protein</fullName>
    </submittedName>
</protein>
<comment type="caution">
    <text evidence="2">The sequence shown here is derived from an EMBL/GenBank/DDBJ whole genome shotgun (WGS) entry which is preliminary data.</text>
</comment>
<accession>A0AAN8C855</accession>
<dbReference type="AlphaFoldDB" id="A0AAN8C855"/>
<dbReference type="PANTHER" id="PTHR31025:SF9">
    <property type="entry name" value="SI:DKEY-286J15.1"/>
    <property type="match status" value="1"/>
</dbReference>
<dbReference type="EMBL" id="JAULUE010002053">
    <property type="protein sequence ID" value="KAK5897600.1"/>
    <property type="molecule type" value="Genomic_DNA"/>
</dbReference>
<keyword evidence="3" id="KW-1185">Reference proteome</keyword>
<proteinExistence type="predicted"/>
<feature type="compositionally biased region" description="Polar residues" evidence="1">
    <location>
        <begin position="72"/>
        <end position="84"/>
    </location>
</feature>